<feature type="transmembrane region" description="Helical" evidence="10">
    <location>
        <begin position="144"/>
        <end position="166"/>
    </location>
</feature>
<evidence type="ECO:0000256" key="1">
    <source>
        <dbReference type="ARBA" id="ARBA00004429"/>
    </source>
</evidence>
<gene>
    <name evidence="11" type="ORF">GCM10017044_02580</name>
</gene>
<protein>
    <recommendedName>
        <fullName evidence="9">Multidrug-efflux transporter</fullName>
    </recommendedName>
</protein>
<keyword evidence="5 10" id="KW-0812">Transmembrane</keyword>
<evidence type="ECO:0000256" key="6">
    <source>
        <dbReference type="ARBA" id="ARBA00022989"/>
    </source>
</evidence>
<feature type="transmembrane region" description="Helical" evidence="10">
    <location>
        <begin position="290"/>
        <end position="314"/>
    </location>
</feature>
<keyword evidence="7" id="KW-0406">Ion transport</keyword>
<dbReference type="InterPro" id="IPR048279">
    <property type="entry name" value="MdtK-like"/>
</dbReference>
<keyword evidence="3" id="KW-0050">Antiport</keyword>
<keyword evidence="8 10" id="KW-0472">Membrane</keyword>
<feature type="transmembrane region" description="Helical" evidence="10">
    <location>
        <begin position="213"/>
        <end position="232"/>
    </location>
</feature>
<accession>A0A919AKN5</accession>
<comment type="caution">
    <text evidence="11">The sequence shown here is derived from an EMBL/GenBank/DDBJ whole genome shotgun (WGS) entry which is preliminary data.</text>
</comment>
<evidence type="ECO:0000256" key="9">
    <source>
        <dbReference type="ARBA" id="ARBA00031636"/>
    </source>
</evidence>
<dbReference type="InterPro" id="IPR002528">
    <property type="entry name" value="MATE_fam"/>
</dbReference>
<feature type="transmembrane region" description="Helical" evidence="10">
    <location>
        <begin position="107"/>
        <end position="124"/>
    </location>
</feature>
<evidence type="ECO:0000313" key="12">
    <source>
        <dbReference type="Proteomes" id="UP000630923"/>
    </source>
</evidence>
<dbReference type="AlphaFoldDB" id="A0A919AKN5"/>
<dbReference type="PANTHER" id="PTHR43298:SF2">
    <property type="entry name" value="FMN_FAD EXPORTER YEEO-RELATED"/>
    <property type="match status" value="1"/>
</dbReference>
<dbReference type="InterPro" id="IPR050222">
    <property type="entry name" value="MATE_MdtK"/>
</dbReference>
<name>A0A919AKN5_9PROT</name>
<dbReference type="RefSeq" id="WP_191249755.1">
    <property type="nucleotide sequence ID" value="NZ_BNCI01000001.1"/>
</dbReference>
<reference evidence="11" key="1">
    <citation type="journal article" date="2014" name="Int. J. Syst. Evol. Microbiol.">
        <title>Complete genome sequence of Corynebacterium casei LMG S-19264T (=DSM 44701T), isolated from a smear-ripened cheese.</title>
        <authorList>
            <consortium name="US DOE Joint Genome Institute (JGI-PGF)"/>
            <person name="Walter F."/>
            <person name="Albersmeier A."/>
            <person name="Kalinowski J."/>
            <person name="Ruckert C."/>
        </authorList>
    </citation>
    <scope>NUCLEOTIDE SEQUENCE</scope>
    <source>
        <strain evidence="11">KCTC 42590</strain>
    </source>
</reference>
<dbReference type="NCBIfam" id="TIGR00797">
    <property type="entry name" value="matE"/>
    <property type="match status" value="1"/>
</dbReference>
<evidence type="ECO:0000256" key="3">
    <source>
        <dbReference type="ARBA" id="ARBA00022449"/>
    </source>
</evidence>
<organism evidence="11 12">
    <name type="scientific">Kordiimonas sediminis</name>
    <dbReference type="NCBI Taxonomy" id="1735581"/>
    <lineage>
        <taxon>Bacteria</taxon>
        <taxon>Pseudomonadati</taxon>
        <taxon>Pseudomonadota</taxon>
        <taxon>Alphaproteobacteria</taxon>
        <taxon>Kordiimonadales</taxon>
        <taxon>Kordiimonadaceae</taxon>
        <taxon>Kordiimonas</taxon>
    </lineage>
</organism>
<evidence type="ECO:0000256" key="5">
    <source>
        <dbReference type="ARBA" id="ARBA00022692"/>
    </source>
</evidence>
<comment type="subcellular location">
    <subcellularLocation>
        <location evidence="1">Cell inner membrane</location>
        <topology evidence="1">Multi-pass membrane protein</topology>
    </subcellularLocation>
</comment>
<reference evidence="11" key="2">
    <citation type="submission" date="2020-09" db="EMBL/GenBank/DDBJ databases">
        <authorList>
            <person name="Sun Q."/>
            <person name="Kim S."/>
        </authorList>
    </citation>
    <scope>NUCLEOTIDE SEQUENCE</scope>
    <source>
        <strain evidence="11">KCTC 42590</strain>
    </source>
</reference>
<dbReference type="GO" id="GO:0015297">
    <property type="term" value="F:antiporter activity"/>
    <property type="evidence" value="ECO:0007669"/>
    <property type="project" value="UniProtKB-KW"/>
</dbReference>
<dbReference type="GO" id="GO:0006811">
    <property type="term" value="P:monoatomic ion transport"/>
    <property type="evidence" value="ECO:0007669"/>
    <property type="project" value="UniProtKB-KW"/>
</dbReference>
<dbReference type="GO" id="GO:0005886">
    <property type="term" value="C:plasma membrane"/>
    <property type="evidence" value="ECO:0007669"/>
    <property type="project" value="UniProtKB-SubCell"/>
</dbReference>
<evidence type="ECO:0000256" key="7">
    <source>
        <dbReference type="ARBA" id="ARBA00023065"/>
    </source>
</evidence>
<dbReference type="PANTHER" id="PTHR43298">
    <property type="entry name" value="MULTIDRUG RESISTANCE PROTEIN NORM-RELATED"/>
    <property type="match status" value="1"/>
</dbReference>
<dbReference type="CDD" id="cd13131">
    <property type="entry name" value="MATE_NorM_like"/>
    <property type="match status" value="1"/>
</dbReference>
<feature type="transmembrane region" description="Helical" evidence="10">
    <location>
        <begin position="429"/>
        <end position="451"/>
    </location>
</feature>
<dbReference type="Pfam" id="PF01554">
    <property type="entry name" value="MatE"/>
    <property type="match status" value="2"/>
</dbReference>
<keyword evidence="12" id="KW-1185">Reference proteome</keyword>
<evidence type="ECO:0000256" key="4">
    <source>
        <dbReference type="ARBA" id="ARBA00022475"/>
    </source>
</evidence>
<evidence type="ECO:0000256" key="8">
    <source>
        <dbReference type="ARBA" id="ARBA00023136"/>
    </source>
</evidence>
<evidence type="ECO:0000256" key="2">
    <source>
        <dbReference type="ARBA" id="ARBA00022448"/>
    </source>
</evidence>
<keyword evidence="6 10" id="KW-1133">Transmembrane helix</keyword>
<feature type="transmembrane region" description="Helical" evidence="10">
    <location>
        <begin position="326"/>
        <end position="350"/>
    </location>
</feature>
<sequence>MQWTKEENLSPRWLAERLTRHFSELVRLAAPAVMMRIGIVTIGMVDTALVGHYATKHLAWLNLANQSVIMFALVVGLGLMSSILVYAANAFGADDFEECGRVWRRSLPFAILFGVGAMIIVWPTEFWLTLLGQPEENVREGGRLIRIMALGLPGHMLFIACTMFLEGVKRTDIGFYVMIGANIVNLILDYTLIYGHFGFTEMGAAGAAWASTGVRWFMALAAMAYVWWAPSLRQFHVRNPHGQKWRDWKDQRMMGYAAAVSLAAEVLAFGALAVFAGWLGTVTLAGHGVVYQVLGIPLMIAIGIGVASSVRVGITFSRRDRWDTILAAMSGTVLNLLIAGLFAVIIYLFMEPVLGIFTDDERVIALLVPLATIVTIGMVFDSAQMVISSSLRGLRETWWPTALQAFSFGIVMLPVCYILAITLEWGMTGLMTGMLVGTAVSWVLQMWRFWWLVR</sequence>
<feature type="transmembrane region" description="Helical" evidence="10">
    <location>
        <begin position="401"/>
        <end position="423"/>
    </location>
</feature>
<feature type="transmembrane region" description="Helical" evidence="10">
    <location>
        <begin position="67"/>
        <end position="87"/>
    </location>
</feature>
<evidence type="ECO:0000256" key="10">
    <source>
        <dbReference type="SAM" id="Phobius"/>
    </source>
</evidence>
<feature type="transmembrane region" description="Helical" evidence="10">
    <location>
        <begin position="253"/>
        <end position="278"/>
    </location>
</feature>
<dbReference type="Proteomes" id="UP000630923">
    <property type="component" value="Unassembled WGS sequence"/>
</dbReference>
<keyword evidence="2" id="KW-0813">Transport</keyword>
<keyword evidence="4" id="KW-1003">Cell membrane</keyword>
<dbReference type="PIRSF" id="PIRSF006603">
    <property type="entry name" value="DinF"/>
    <property type="match status" value="1"/>
</dbReference>
<feature type="transmembrane region" description="Helical" evidence="10">
    <location>
        <begin position="173"/>
        <end position="193"/>
    </location>
</feature>
<evidence type="ECO:0000313" key="11">
    <source>
        <dbReference type="EMBL" id="GHF12151.1"/>
    </source>
</evidence>
<feature type="transmembrane region" description="Helical" evidence="10">
    <location>
        <begin position="33"/>
        <end position="55"/>
    </location>
</feature>
<dbReference type="EMBL" id="BNCI01000001">
    <property type="protein sequence ID" value="GHF12151.1"/>
    <property type="molecule type" value="Genomic_DNA"/>
</dbReference>
<proteinExistence type="predicted"/>
<feature type="transmembrane region" description="Helical" evidence="10">
    <location>
        <begin position="362"/>
        <end position="380"/>
    </location>
</feature>
<dbReference type="GO" id="GO:0042910">
    <property type="term" value="F:xenobiotic transmembrane transporter activity"/>
    <property type="evidence" value="ECO:0007669"/>
    <property type="project" value="InterPro"/>
</dbReference>